<dbReference type="InterPro" id="IPR050696">
    <property type="entry name" value="FtsA/MreB"/>
</dbReference>
<proteinExistence type="predicted"/>
<organism evidence="2 3">
    <name type="scientific">Leptospira brenneri</name>
    <dbReference type="NCBI Taxonomy" id="2023182"/>
    <lineage>
        <taxon>Bacteria</taxon>
        <taxon>Pseudomonadati</taxon>
        <taxon>Spirochaetota</taxon>
        <taxon>Spirochaetia</taxon>
        <taxon>Leptospirales</taxon>
        <taxon>Leptospiraceae</taxon>
        <taxon>Leptospira</taxon>
    </lineage>
</organism>
<dbReference type="SUPFAM" id="SSF53067">
    <property type="entry name" value="Actin-like ATPase domain"/>
    <property type="match status" value="1"/>
</dbReference>
<reference evidence="2" key="1">
    <citation type="journal article" date="2019" name="PLoS Negl. Trop. Dis.">
        <title>Revisiting the worldwide diversity of Leptospira species in the environment.</title>
        <authorList>
            <person name="Vincent A.T."/>
            <person name="Schiettekatte O."/>
            <person name="Bourhy P."/>
            <person name="Veyrier F.J."/>
            <person name="Picardeau M."/>
        </authorList>
    </citation>
    <scope>NUCLEOTIDE SEQUENCE [LARGE SCALE GENOMIC DNA]</scope>
    <source>
        <strain evidence="2">201800277</strain>
    </source>
</reference>
<comment type="caution">
    <text evidence="2">The sequence shown here is derived from an EMBL/GenBank/DDBJ whole genome shotgun (WGS) entry which is preliminary data.</text>
</comment>
<dbReference type="InterPro" id="IPR043129">
    <property type="entry name" value="ATPase_NBD"/>
</dbReference>
<evidence type="ECO:0000256" key="1">
    <source>
        <dbReference type="SAM" id="Phobius"/>
    </source>
</evidence>
<evidence type="ECO:0000313" key="2">
    <source>
        <dbReference type="EMBL" id="TGK91685.1"/>
    </source>
</evidence>
<name>A0A2M9Y287_9LEPT</name>
<dbReference type="Gene3D" id="3.30.1490.300">
    <property type="match status" value="1"/>
</dbReference>
<protein>
    <recommendedName>
        <fullName evidence="4">General secretion pathway protein GspL</fullName>
    </recommendedName>
</protein>
<keyword evidence="3" id="KW-1185">Reference proteome</keyword>
<accession>A0A2M9Y287</accession>
<keyword evidence="1" id="KW-0472">Membrane</keyword>
<dbReference type="RefSeq" id="WP_100790068.1">
    <property type="nucleotide sequence ID" value="NZ_NPDQ01000003.1"/>
</dbReference>
<keyword evidence="1" id="KW-1133">Transmembrane helix</keyword>
<evidence type="ECO:0008006" key="4">
    <source>
        <dbReference type="Google" id="ProtNLM"/>
    </source>
</evidence>
<dbReference type="Proteomes" id="UP000297891">
    <property type="component" value="Unassembled WGS sequence"/>
</dbReference>
<keyword evidence="1" id="KW-0812">Transmembrane</keyword>
<feature type="transmembrane region" description="Helical" evidence="1">
    <location>
        <begin position="373"/>
        <end position="393"/>
    </location>
</feature>
<dbReference type="Gene3D" id="3.30.420.40">
    <property type="match status" value="2"/>
</dbReference>
<evidence type="ECO:0000313" key="3">
    <source>
        <dbReference type="Proteomes" id="UP000297891"/>
    </source>
</evidence>
<sequence length="540" mass="61364">MLSFDQYLAIDYGSTFLKGVLFKKVLGKVVILRTESLPVVELDESEGDPFEYNIIRFIQSFFPEENRFLLNLGIHNLFVRDLTVPLVSEKAIQEVLPFEVENLVPYPMEELEVIGKTWRSNKENSEVISFNVHHSELLRALKPFAKGDLSLSCLSLDSFALSSLVTKNYPLLVTDQTILQLDLGGRYSILNVLFEGKLRHTRQIYIGGEDVSLEISNLLKIELEDARVLKESLPVGFLFDNIEKSEETSFLSKFHINGTQWKSLRKFILAKLDQLIHEVENSIFSLPETERPSLILLSGGASLYPGLTAYLEEKLGIKTGRYEFLGIADPSFVTAVATGTHFESRNRVNFLETGFAKRIHTNRFKLAAFKPHLILVSISLVLLFGVFVIGIILDKRKISANKRVLIEKYKNGIGGELGEEEDPLAEASKKLKAERKKTEIYRLFLSQESVLDVLNEATEQFPSPEVLPFILDQFNFEEKEIQIYGRVNEFGEIGTIQSALEKSEKFTNIQIQNKRLITGVNKFKVSFKIKMDIVTPKDEP</sequence>
<dbReference type="PANTHER" id="PTHR32432">
    <property type="entry name" value="CELL DIVISION PROTEIN FTSA-RELATED"/>
    <property type="match status" value="1"/>
</dbReference>
<dbReference type="EMBL" id="RQFP01000014">
    <property type="protein sequence ID" value="TGK91685.1"/>
    <property type="molecule type" value="Genomic_DNA"/>
</dbReference>
<dbReference type="AlphaFoldDB" id="A0A2M9Y287"/>
<dbReference type="PANTHER" id="PTHR32432:SF3">
    <property type="entry name" value="ETHANOLAMINE UTILIZATION PROTEIN EUTJ"/>
    <property type="match status" value="1"/>
</dbReference>
<dbReference type="OrthoDB" id="5431056at2"/>
<gene>
    <name evidence="2" type="ORF">EHQ30_15910</name>
</gene>